<keyword evidence="2" id="KW-0472">Membrane</keyword>
<feature type="transmembrane region" description="Helical" evidence="2">
    <location>
        <begin position="196"/>
        <end position="220"/>
    </location>
</feature>
<organism evidence="3 4">
    <name type="scientific">Methylovorus glucosotrophus (strain SIP3-4)</name>
    <dbReference type="NCBI Taxonomy" id="582744"/>
    <lineage>
        <taxon>Bacteria</taxon>
        <taxon>Pseudomonadati</taxon>
        <taxon>Pseudomonadota</taxon>
        <taxon>Betaproteobacteria</taxon>
        <taxon>Nitrosomonadales</taxon>
        <taxon>Methylophilaceae</taxon>
        <taxon>Methylovorus</taxon>
    </lineage>
</organism>
<feature type="transmembrane region" description="Helical" evidence="2">
    <location>
        <begin position="497"/>
        <end position="518"/>
    </location>
</feature>
<feature type="transmembrane region" description="Helical" evidence="2">
    <location>
        <begin position="436"/>
        <end position="452"/>
    </location>
</feature>
<protein>
    <submittedName>
        <fullName evidence="3">PepSY-associated TM helix domain protein</fullName>
    </submittedName>
</protein>
<evidence type="ECO:0000256" key="1">
    <source>
        <dbReference type="SAM" id="MobiDB-lite"/>
    </source>
</evidence>
<name>C6X951_METGS</name>
<reference evidence="4" key="1">
    <citation type="submission" date="2009-07" db="EMBL/GenBank/DDBJ databases">
        <title>Complete sequence of chromosome of Methylovorus sp. SIP3-4.</title>
        <authorList>
            <person name="Lucas S."/>
            <person name="Copeland A."/>
            <person name="Lapidus A."/>
            <person name="Glavina del Rio T."/>
            <person name="Tice H."/>
            <person name="Bruce D."/>
            <person name="Goodwin L."/>
            <person name="Pitluck S."/>
            <person name="Clum A."/>
            <person name="Larimer F."/>
            <person name="Land M."/>
            <person name="Hauser L."/>
            <person name="Kyrpides N."/>
            <person name="Mikhailova N."/>
            <person name="Kayluzhnaya M."/>
            <person name="Chistoserdova L."/>
        </authorList>
    </citation>
    <scope>NUCLEOTIDE SEQUENCE [LARGE SCALE GENOMIC DNA]</scope>
    <source>
        <strain evidence="4">SIP3-4</strain>
    </source>
</reference>
<dbReference type="HOGENOM" id="CLU_025664_2_0_4"/>
<keyword evidence="2" id="KW-1133">Transmembrane helix</keyword>
<dbReference type="InterPro" id="IPR005625">
    <property type="entry name" value="PepSY-ass_TM"/>
</dbReference>
<keyword evidence="4" id="KW-1185">Reference proteome</keyword>
<gene>
    <name evidence="3" type="ordered locus">Msip34_0423</name>
</gene>
<dbReference type="AlphaFoldDB" id="C6X951"/>
<dbReference type="PANTHER" id="PTHR34219">
    <property type="entry name" value="IRON-REGULATED INNER MEMBRANE PROTEIN-RELATED"/>
    <property type="match status" value="1"/>
</dbReference>
<dbReference type="PANTHER" id="PTHR34219:SF4">
    <property type="entry name" value="PEPSY DOMAIN-CONTAINING PROTEIN"/>
    <property type="match status" value="1"/>
</dbReference>
<sequence length="548" mass="60926" precursor="true">MKDAFRASMAWVHTWAGLLVCWVLLLIFAAGTASYYRNEITLWMQPELHAIAPSQDSQAHMAERAVIALQQRAPDAKQWFIGFPSERSQGLQIFWEDKLPPGVEATREHFHDVMLNPDTGLPLEVRETKGGNFFYRLHFDLHYLPVTLARWIVGFCAMFMLVALITGVIIHRRIFKDFFTFRPGKGQRSWLDAHNITGVLALPYHLMITYTGLMLLMYLYMPTPIVVAYQGNNQAFFGELFREEPAPEPSGRAAKLTSIGNLVAQAQHIWRGSEGDGSHAKVDHMHINNPNDAAASVSMDKAGDGGLIESGMSLTFDGVSGKLLHEVDAEQRAVVQTATAMRSLHEANFAQPLLRALFFISGLGGCLMIATGAVLWTVKKRQAQARRLASGLPPTWGLRLVEGLNLGVIAGLPIAFATFFWANRILPVGLAARDEWEIHCVFIAWAAVLLLAQWRPRRHMWQLMLWLGGLMWLALPVLNAMLTPQSALLTTLRQGPAAVAGMDITAMLLGAAICFAAWRTGKVRSQLSNPRRSARPEHRPELAETEVA</sequence>
<dbReference type="KEGG" id="mei:Msip34_0423"/>
<keyword evidence="2" id="KW-0812">Transmembrane</keyword>
<reference evidence="3 4" key="2">
    <citation type="journal article" date="2011" name="J. Bacteriol.">
        <title>Genomes of three methylotrophs from a single niche uncover genetic and metabolic divergence of Methylophilaceae.</title>
        <authorList>
            <person name="Lapidus A."/>
            <person name="Clum A."/>
            <person name="Labutti K."/>
            <person name="Kaluzhnaya M.G."/>
            <person name="Lim S."/>
            <person name="Beck D.A."/>
            <person name="Glavina Del Rio T."/>
            <person name="Nolan M."/>
            <person name="Mavromatis K."/>
            <person name="Huntemann M."/>
            <person name="Lucas S."/>
            <person name="Lidstrom M.E."/>
            <person name="Ivanova N."/>
            <person name="Chistoserdova L."/>
        </authorList>
    </citation>
    <scope>NUCLEOTIDE SEQUENCE [LARGE SCALE GENOMIC DNA]</scope>
    <source>
        <strain evidence="3 4">SIP3-4</strain>
    </source>
</reference>
<evidence type="ECO:0000313" key="4">
    <source>
        <dbReference type="Proteomes" id="UP000002743"/>
    </source>
</evidence>
<feature type="transmembrane region" description="Helical" evidence="2">
    <location>
        <begin position="464"/>
        <end position="482"/>
    </location>
</feature>
<feature type="transmembrane region" description="Helical" evidence="2">
    <location>
        <begin position="399"/>
        <end position="421"/>
    </location>
</feature>
<evidence type="ECO:0000256" key="2">
    <source>
        <dbReference type="SAM" id="Phobius"/>
    </source>
</evidence>
<feature type="region of interest" description="Disordered" evidence="1">
    <location>
        <begin position="527"/>
        <end position="548"/>
    </location>
</feature>
<dbReference type="OrthoDB" id="7238323at2"/>
<feature type="transmembrane region" description="Helical" evidence="2">
    <location>
        <begin position="356"/>
        <end position="378"/>
    </location>
</feature>
<accession>C6X951</accession>
<feature type="transmembrane region" description="Helical" evidence="2">
    <location>
        <begin position="151"/>
        <end position="175"/>
    </location>
</feature>
<dbReference type="Proteomes" id="UP000002743">
    <property type="component" value="Chromosome"/>
</dbReference>
<feature type="transmembrane region" description="Helical" evidence="2">
    <location>
        <begin position="12"/>
        <end position="36"/>
    </location>
</feature>
<proteinExistence type="predicted"/>
<dbReference type="RefSeq" id="WP_015829341.1">
    <property type="nucleotide sequence ID" value="NC_012969.1"/>
</dbReference>
<evidence type="ECO:0000313" key="3">
    <source>
        <dbReference type="EMBL" id="ACT49671.1"/>
    </source>
</evidence>
<dbReference type="STRING" id="582744.Msip34_0423"/>
<dbReference type="Pfam" id="PF03929">
    <property type="entry name" value="PepSY_TM"/>
    <property type="match status" value="1"/>
</dbReference>
<dbReference type="eggNOG" id="COG3182">
    <property type="taxonomic scope" value="Bacteria"/>
</dbReference>
<dbReference type="EMBL" id="CP001674">
    <property type="protein sequence ID" value="ACT49671.1"/>
    <property type="molecule type" value="Genomic_DNA"/>
</dbReference>